<keyword evidence="1" id="KW-0808">Transferase</keyword>
<dbReference type="Proteomes" id="UP000016662">
    <property type="component" value="Unassembled WGS sequence"/>
</dbReference>
<dbReference type="eggNOG" id="COG4845">
    <property type="taxonomic scope" value="Bacteria"/>
</dbReference>
<dbReference type="PATRIC" id="fig|411473.3.peg.2367"/>
<evidence type="ECO:0000313" key="1">
    <source>
        <dbReference type="EMBL" id="ERJ90527.1"/>
    </source>
</evidence>
<dbReference type="InterPro" id="IPR001707">
    <property type="entry name" value="Cmp_AcTrfase"/>
</dbReference>
<dbReference type="STRING" id="411473.RUMCAL_02822"/>
<proteinExistence type="predicted"/>
<organism evidence="1 2">
    <name type="scientific">Ruminococcus callidus ATCC 27760</name>
    <dbReference type="NCBI Taxonomy" id="411473"/>
    <lineage>
        <taxon>Bacteria</taxon>
        <taxon>Bacillati</taxon>
        <taxon>Bacillota</taxon>
        <taxon>Clostridia</taxon>
        <taxon>Eubacteriales</taxon>
        <taxon>Oscillospiraceae</taxon>
        <taxon>Ruminococcus</taxon>
    </lineage>
</organism>
<keyword evidence="2" id="KW-1185">Reference proteome</keyword>
<accession>U2KE48</accession>
<dbReference type="PANTHER" id="PTHR38474:SF2">
    <property type="entry name" value="CHLORAMPHENICOL ACETYLTRANSFERASE"/>
    <property type="match status" value="1"/>
</dbReference>
<dbReference type="SUPFAM" id="SSF52777">
    <property type="entry name" value="CoA-dependent acyltransferases"/>
    <property type="match status" value="1"/>
</dbReference>
<name>U2KE48_9FIRM</name>
<dbReference type="InterPro" id="IPR023213">
    <property type="entry name" value="CAT-like_dom_sf"/>
</dbReference>
<sequence length="226" mass="26782">MTISDKNMNYKIIDKQTYYRSGVFRHFSEDCKCSTSMTARINVTALKKFSEDSGTKFYINFLYILAKVLNSREDYRMGYIWQTEELICYDQINPAQYIFHEDTETCTPVYTVYNADYHVFYKDCAEDIRKAKETREYLLDMANHPNWFDASYISWLSYDSLNIELPDGHLFFAPIINWGRYHEENGQFLMPVSVRLNHAIADGYLVAKVFKLLEDEMSAFCNQYRN</sequence>
<gene>
    <name evidence="1" type="ORF">RUMCAL_02822</name>
</gene>
<evidence type="ECO:0000313" key="2">
    <source>
        <dbReference type="Proteomes" id="UP000016662"/>
    </source>
</evidence>
<dbReference type="NCBIfam" id="NF040638">
    <property type="entry name" value="CatA_like_3"/>
    <property type="match status" value="1"/>
</dbReference>
<dbReference type="PANTHER" id="PTHR38474">
    <property type="entry name" value="SLR0299 PROTEIN"/>
    <property type="match status" value="1"/>
</dbReference>
<dbReference type="HOGENOM" id="CLU_093121_0_0_9"/>
<dbReference type="GO" id="GO:0008811">
    <property type="term" value="F:chloramphenicol O-acetyltransferase activity"/>
    <property type="evidence" value="ECO:0007669"/>
    <property type="project" value="InterPro"/>
</dbReference>
<dbReference type="Pfam" id="PF00302">
    <property type="entry name" value="CAT"/>
    <property type="match status" value="1"/>
</dbReference>
<reference evidence="1 2" key="1">
    <citation type="submission" date="2013-07" db="EMBL/GenBank/DDBJ databases">
        <authorList>
            <person name="Weinstock G."/>
            <person name="Sodergren E."/>
            <person name="Wylie T."/>
            <person name="Fulton L."/>
            <person name="Fulton R."/>
            <person name="Fronick C."/>
            <person name="O'Laughlin M."/>
            <person name="Godfrey J."/>
            <person name="Miner T."/>
            <person name="Herter B."/>
            <person name="Appelbaum E."/>
            <person name="Cordes M."/>
            <person name="Lek S."/>
            <person name="Wollam A."/>
            <person name="Pepin K.H."/>
            <person name="Palsikar V.B."/>
            <person name="Mitreva M."/>
            <person name="Wilson R.K."/>
        </authorList>
    </citation>
    <scope>NUCLEOTIDE SEQUENCE [LARGE SCALE GENOMIC DNA]</scope>
    <source>
        <strain evidence="1 2">ATCC 27760</strain>
    </source>
</reference>
<comment type="caution">
    <text evidence="1">The sequence shown here is derived from an EMBL/GenBank/DDBJ whole genome shotgun (WGS) entry which is preliminary data.</text>
</comment>
<dbReference type="SMART" id="SM01059">
    <property type="entry name" value="CAT"/>
    <property type="match status" value="1"/>
</dbReference>
<dbReference type="EMBL" id="AWVF01000357">
    <property type="protein sequence ID" value="ERJ90527.1"/>
    <property type="molecule type" value="Genomic_DNA"/>
</dbReference>
<dbReference type="Gene3D" id="3.30.559.10">
    <property type="entry name" value="Chloramphenicol acetyltransferase-like domain"/>
    <property type="match status" value="1"/>
</dbReference>
<dbReference type="AlphaFoldDB" id="U2KE48"/>
<protein>
    <submittedName>
        <fullName evidence="1">Chloramphenicol O-acetyltransferase</fullName>
    </submittedName>
</protein>